<dbReference type="GO" id="GO:0005524">
    <property type="term" value="F:ATP binding"/>
    <property type="evidence" value="ECO:0007669"/>
    <property type="project" value="UniProtKB-UniRule"/>
</dbReference>
<dbReference type="AlphaFoldDB" id="A0A174ZS58"/>
<comment type="function">
    <text evidence="6">Ligates lysine onto the cytidine present at position 34 of the AUA codon-specific tRNA(Ile) that contains the anticodon CAU, in an ATP-dependent manner. Cytidine is converted to lysidine, thus changing the amino acid specificity of the tRNA from methionine to isoleucine.</text>
</comment>
<reference evidence="8 9" key="1">
    <citation type="submission" date="2015-09" db="EMBL/GenBank/DDBJ databases">
        <authorList>
            <consortium name="Pathogen Informatics"/>
        </authorList>
    </citation>
    <scope>NUCLEOTIDE SEQUENCE [LARGE SCALE GENOMIC DNA]</scope>
    <source>
        <strain evidence="8 9">2789STDY5834928</strain>
    </source>
</reference>
<dbReference type="InterPro" id="IPR011063">
    <property type="entry name" value="TilS/TtcA_N"/>
</dbReference>
<dbReference type="InterPro" id="IPR014729">
    <property type="entry name" value="Rossmann-like_a/b/a_fold"/>
</dbReference>
<comment type="domain">
    <text evidence="6">The N-terminal region contains the highly conserved SGGXDS motif, predicted to be a P-loop motif involved in ATP binding.</text>
</comment>
<dbReference type="GO" id="GO:0005737">
    <property type="term" value="C:cytoplasm"/>
    <property type="evidence" value="ECO:0007669"/>
    <property type="project" value="UniProtKB-SubCell"/>
</dbReference>
<evidence type="ECO:0000256" key="3">
    <source>
        <dbReference type="ARBA" id="ARBA00022741"/>
    </source>
</evidence>
<comment type="subcellular location">
    <subcellularLocation>
        <location evidence="6">Cytoplasm</location>
    </subcellularLocation>
</comment>
<dbReference type="EC" id="6.3.4.19" evidence="6"/>
<dbReference type="PANTHER" id="PTHR43033:SF1">
    <property type="entry name" value="TRNA(ILE)-LYSIDINE SYNTHASE-RELATED"/>
    <property type="match status" value="1"/>
</dbReference>
<evidence type="ECO:0000313" key="8">
    <source>
        <dbReference type="EMBL" id="CUQ90085.1"/>
    </source>
</evidence>
<dbReference type="SUPFAM" id="SSF82829">
    <property type="entry name" value="MesJ substrate recognition domain-like"/>
    <property type="match status" value="1"/>
</dbReference>
<dbReference type="Gene3D" id="1.20.59.20">
    <property type="match status" value="1"/>
</dbReference>
<gene>
    <name evidence="6 8" type="primary">tilS</name>
    <name evidence="8" type="ORF">ERS852540_02049</name>
</gene>
<evidence type="ECO:0000313" key="9">
    <source>
        <dbReference type="Proteomes" id="UP000095662"/>
    </source>
</evidence>
<dbReference type="InterPro" id="IPR012795">
    <property type="entry name" value="tRNA_Ile_lys_synt_N"/>
</dbReference>
<proteinExistence type="inferred from homology"/>
<dbReference type="SUPFAM" id="SSF52402">
    <property type="entry name" value="Adenine nucleotide alpha hydrolases-like"/>
    <property type="match status" value="1"/>
</dbReference>
<keyword evidence="1 6" id="KW-0436">Ligase</keyword>
<sequence>MPSSNLKNSVKNTIERYSMINKGDTVIAAVSGGADSVALLYVLYSLKDELGFSLAACHVNHNLRGEESDSDERFVRRMCRFLDIPLYTASIKVNDLRQKHDSLEECARRLRYEFFESISKDRLIATAHTASDNCETILINMVRGTALSGICGIPAKRDNIIRPLLYNTREDIELYCSENCLDYVTDSTNLSDDYTRNRIRHKVVPLLKEINPSLFGAISRLSQSVSDDDRYLDKIASELMEKARTADDKYDVGILRTADDCILRRIVTMIFKDNDIPPNMKAVESCVGIIRAGQGKINPCQFRFVQIRKKKLFVVTDREKFRRN</sequence>
<dbReference type="InterPro" id="IPR012094">
    <property type="entry name" value="tRNA_Ile_lys_synt"/>
</dbReference>
<keyword evidence="3 6" id="KW-0547">Nucleotide-binding</keyword>
<evidence type="ECO:0000256" key="1">
    <source>
        <dbReference type="ARBA" id="ARBA00022598"/>
    </source>
</evidence>
<dbReference type="GO" id="GO:0032267">
    <property type="term" value="F:tRNA(Ile)-lysidine synthase activity"/>
    <property type="evidence" value="ECO:0007669"/>
    <property type="project" value="UniProtKB-EC"/>
</dbReference>
<dbReference type="CDD" id="cd01992">
    <property type="entry name" value="TilS_N"/>
    <property type="match status" value="1"/>
</dbReference>
<protein>
    <recommendedName>
        <fullName evidence="6">tRNA(Ile)-lysidine synthase</fullName>
        <ecNumber evidence="6">6.3.4.19</ecNumber>
    </recommendedName>
    <alternativeName>
        <fullName evidence="6">tRNA(Ile)-2-lysyl-cytidine synthase</fullName>
    </alternativeName>
    <alternativeName>
        <fullName evidence="6">tRNA(Ile)-lysidine synthetase</fullName>
    </alternativeName>
</protein>
<name>A0A174ZS58_9FIRM</name>
<comment type="similarity">
    <text evidence="6">Belongs to the tRNA(Ile)-lysidine synthase family.</text>
</comment>
<feature type="binding site" evidence="6">
    <location>
        <begin position="31"/>
        <end position="36"/>
    </location>
    <ligand>
        <name>ATP</name>
        <dbReference type="ChEBI" id="CHEBI:30616"/>
    </ligand>
</feature>
<dbReference type="EMBL" id="CZBY01000018">
    <property type="protein sequence ID" value="CUQ90085.1"/>
    <property type="molecule type" value="Genomic_DNA"/>
</dbReference>
<organism evidence="8 9">
    <name type="scientific">[Eubacterium] siraeum</name>
    <dbReference type="NCBI Taxonomy" id="39492"/>
    <lineage>
        <taxon>Bacteria</taxon>
        <taxon>Bacillati</taxon>
        <taxon>Bacillota</taxon>
        <taxon>Clostridia</taxon>
        <taxon>Eubacteriales</taxon>
        <taxon>Oscillospiraceae</taxon>
        <taxon>Oscillospiraceae incertae sedis</taxon>
    </lineage>
</organism>
<dbReference type="HAMAP" id="MF_01161">
    <property type="entry name" value="tRNA_Ile_lys_synt"/>
    <property type="match status" value="1"/>
</dbReference>
<keyword evidence="2 6" id="KW-0819">tRNA processing</keyword>
<dbReference type="Pfam" id="PF01171">
    <property type="entry name" value="ATP_bind_3"/>
    <property type="match status" value="1"/>
</dbReference>
<evidence type="ECO:0000259" key="7">
    <source>
        <dbReference type="Pfam" id="PF01171"/>
    </source>
</evidence>
<feature type="domain" description="tRNA(Ile)-lysidine/2-thiocytidine synthase N-terminal" evidence="7">
    <location>
        <begin position="26"/>
        <end position="202"/>
    </location>
</feature>
<keyword evidence="4 6" id="KW-0067">ATP-binding</keyword>
<evidence type="ECO:0000256" key="5">
    <source>
        <dbReference type="ARBA" id="ARBA00048539"/>
    </source>
</evidence>
<evidence type="ECO:0000256" key="2">
    <source>
        <dbReference type="ARBA" id="ARBA00022694"/>
    </source>
</evidence>
<dbReference type="GO" id="GO:0006400">
    <property type="term" value="P:tRNA modification"/>
    <property type="evidence" value="ECO:0007669"/>
    <property type="project" value="UniProtKB-UniRule"/>
</dbReference>
<comment type="catalytic activity">
    <reaction evidence="5 6">
        <text>cytidine(34) in tRNA(Ile2) + L-lysine + ATP = lysidine(34) in tRNA(Ile2) + AMP + diphosphate + H(+)</text>
        <dbReference type="Rhea" id="RHEA:43744"/>
        <dbReference type="Rhea" id="RHEA-COMP:10625"/>
        <dbReference type="Rhea" id="RHEA-COMP:10670"/>
        <dbReference type="ChEBI" id="CHEBI:15378"/>
        <dbReference type="ChEBI" id="CHEBI:30616"/>
        <dbReference type="ChEBI" id="CHEBI:32551"/>
        <dbReference type="ChEBI" id="CHEBI:33019"/>
        <dbReference type="ChEBI" id="CHEBI:82748"/>
        <dbReference type="ChEBI" id="CHEBI:83665"/>
        <dbReference type="ChEBI" id="CHEBI:456215"/>
        <dbReference type="EC" id="6.3.4.19"/>
    </reaction>
</comment>
<accession>A0A174ZS58</accession>
<evidence type="ECO:0000256" key="6">
    <source>
        <dbReference type="HAMAP-Rule" id="MF_01161"/>
    </source>
</evidence>
<dbReference type="NCBIfam" id="TIGR02432">
    <property type="entry name" value="lysidine_TilS_N"/>
    <property type="match status" value="1"/>
</dbReference>
<dbReference type="PANTHER" id="PTHR43033">
    <property type="entry name" value="TRNA(ILE)-LYSIDINE SYNTHASE-RELATED"/>
    <property type="match status" value="1"/>
</dbReference>
<keyword evidence="6" id="KW-0963">Cytoplasm</keyword>
<dbReference type="Gene3D" id="3.40.50.620">
    <property type="entry name" value="HUPs"/>
    <property type="match status" value="1"/>
</dbReference>
<dbReference type="Proteomes" id="UP000095662">
    <property type="component" value="Unassembled WGS sequence"/>
</dbReference>
<evidence type="ECO:0000256" key="4">
    <source>
        <dbReference type="ARBA" id="ARBA00022840"/>
    </source>
</evidence>
<dbReference type="STRING" id="39492.ERS852540_02049"/>